<dbReference type="Proteomes" id="UP000016922">
    <property type="component" value="Unassembled WGS sequence"/>
</dbReference>
<dbReference type="Gene3D" id="3.30.710.10">
    <property type="entry name" value="Potassium Channel Kv1.1, Chain A"/>
    <property type="match status" value="1"/>
</dbReference>
<name>S3CSV5_GLAL2</name>
<dbReference type="InterPro" id="IPR011333">
    <property type="entry name" value="SKP1/BTB/POZ_sf"/>
</dbReference>
<feature type="compositionally biased region" description="Polar residues" evidence="1">
    <location>
        <begin position="20"/>
        <end position="50"/>
    </location>
</feature>
<feature type="compositionally biased region" description="Basic residues" evidence="1">
    <location>
        <begin position="1"/>
        <end position="14"/>
    </location>
</feature>
<dbReference type="HOGENOM" id="CLU_888653_0_0_1"/>
<keyword evidence="4" id="KW-1185">Reference proteome</keyword>
<dbReference type="Pfam" id="PF00651">
    <property type="entry name" value="BTB"/>
    <property type="match status" value="1"/>
</dbReference>
<accession>S3CSV5</accession>
<gene>
    <name evidence="3" type="ORF">GLAREA_09861</name>
</gene>
<sequence>MAQPQRPHHHHHRIPEKFENPSTPKMSTSPGSVSNSEHTPSESSQQVSTVMSTPPIYIASPIPQTSTPGLHASLLTGKFSDLTITHGTTTWSAHKVIICAQSPYLEAEIAECIVSRASLSQSASPEEEEKDLDGRARMELRRARMPRCWNAPPRSRAEPAVLDLSDDPLDAVTQVITYLYTATYTLPPSPPRQALETNIAIHTLAGKYRIPSLQAFAAAQFKFVMNTELKDIDIFFELVKVIYAEEGDGATELREAVVEAAVTEMDMLLVEGRMRFFAALSANWTFLGDVLGVMRERGKGEEERVGFLCEGCG</sequence>
<dbReference type="SUPFAM" id="SSF54695">
    <property type="entry name" value="POZ domain"/>
    <property type="match status" value="1"/>
</dbReference>
<dbReference type="PANTHER" id="PTHR47843">
    <property type="entry name" value="BTB DOMAIN-CONTAINING PROTEIN-RELATED"/>
    <property type="match status" value="1"/>
</dbReference>
<dbReference type="AlphaFoldDB" id="S3CSV5"/>
<evidence type="ECO:0000313" key="3">
    <source>
        <dbReference type="EMBL" id="EPE28740.1"/>
    </source>
</evidence>
<dbReference type="RefSeq" id="XP_008084648.1">
    <property type="nucleotide sequence ID" value="XM_008086457.1"/>
</dbReference>
<dbReference type="GeneID" id="19468908"/>
<dbReference type="EMBL" id="KE145368">
    <property type="protein sequence ID" value="EPE28740.1"/>
    <property type="molecule type" value="Genomic_DNA"/>
</dbReference>
<feature type="region of interest" description="Disordered" evidence="1">
    <location>
        <begin position="1"/>
        <end position="50"/>
    </location>
</feature>
<dbReference type="CDD" id="cd18186">
    <property type="entry name" value="BTB_POZ_ZBTB_KLHL-like"/>
    <property type="match status" value="1"/>
</dbReference>
<proteinExistence type="predicted"/>
<reference evidence="3 4" key="1">
    <citation type="journal article" date="2013" name="BMC Genomics">
        <title>Genomics-driven discovery of the pneumocandin biosynthetic gene cluster in the fungus Glarea lozoyensis.</title>
        <authorList>
            <person name="Chen L."/>
            <person name="Yue Q."/>
            <person name="Zhang X."/>
            <person name="Xiang M."/>
            <person name="Wang C."/>
            <person name="Li S."/>
            <person name="Che Y."/>
            <person name="Ortiz-Lopez F.J."/>
            <person name="Bills G.F."/>
            <person name="Liu X."/>
            <person name="An Z."/>
        </authorList>
    </citation>
    <scope>NUCLEOTIDE SEQUENCE [LARGE SCALE GENOMIC DNA]</scope>
    <source>
        <strain evidence="4">ATCC 20868 / MF5171</strain>
    </source>
</reference>
<organism evidence="3 4">
    <name type="scientific">Glarea lozoyensis (strain ATCC 20868 / MF5171)</name>
    <dbReference type="NCBI Taxonomy" id="1116229"/>
    <lineage>
        <taxon>Eukaryota</taxon>
        <taxon>Fungi</taxon>
        <taxon>Dikarya</taxon>
        <taxon>Ascomycota</taxon>
        <taxon>Pezizomycotina</taxon>
        <taxon>Leotiomycetes</taxon>
        <taxon>Helotiales</taxon>
        <taxon>Helotiaceae</taxon>
        <taxon>Glarea</taxon>
    </lineage>
</organism>
<evidence type="ECO:0000256" key="1">
    <source>
        <dbReference type="SAM" id="MobiDB-lite"/>
    </source>
</evidence>
<dbReference type="PROSITE" id="PS50097">
    <property type="entry name" value="BTB"/>
    <property type="match status" value="1"/>
</dbReference>
<protein>
    <submittedName>
        <fullName evidence="3">POZ</fullName>
    </submittedName>
</protein>
<dbReference type="KEGG" id="glz:GLAREA_09861"/>
<dbReference type="InterPro" id="IPR000210">
    <property type="entry name" value="BTB/POZ_dom"/>
</dbReference>
<dbReference type="STRING" id="1116229.S3CSV5"/>
<dbReference type="OrthoDB" id="6359816at2759"/>
<evidence type="ECO:0000313" key="4">
    <source>
        <dbReference type="Proteomes" id="UP000016922"/>
    </source>
</evidence>
<feature type="domain" description="BTB" evidence="2">
    <location>
        <begin position="80"/>
        <end position="188"/>
    </location>
</feature>
<dbReference type="PANTHER" id="PTHR47843:SF5">
    <property type="entry name" value="BTB_POZ DOMAIN PROTEIN"/>
    <property type="match status" value="1"/>
</dbReference>
<evidence type="ECO:0000259" key="2">
    <source>
        <dbReference type="PROSITE" id="PS50097"/>
    </source>
</evidence>